<gene>
    <name evidence="1" type="ORF">PISMIDRAFT_121348</name>
</gene>
<name>A0A0C9Y589_9AGAM</name>
<dbReference type="Proteomes" id="UP000054018">
    <property type="component" value="Unassembled WGS sequence"/>
</dbReference>
<dbReference type="EMBL" id="KN834110">
    <property type="protein sequence ID" value="KIK12171.1"/>
    <property type="molecule type" value="Genomic_DNA"/>
</dbReference>
<dbReference type="HOGENOM" id="CLU_006344_5_2_1"/>
<dbReference type="Pfam" id="PF18759">
    <property type="entry name" value="Plavaka"/>
    <property type="match status" value="1"/>
</dbReference>
<organism evidence="1 2">
    <name type="scientific">Pisolithus microcarpus 441</name>
    <dbReference type="NCBI Taxonomy" id="765257"/>
    <lineage>
        <taxon>Eukaryota</taxon>
        <taxon>Fungi</taxon>
        <taxon>Dikarya</taxon>
        <taxon>Basidiomycota</taxon>
        <taxon>Agaricomycotina</taxon>
        <taxon>Agaricomycetes</taxon>
        <taxon>Agaricomycetidae</taxon>
        <taxon>Boletales</taxon>
        <taxon>Sclerodermatineae</taxon>
        <taxon>Pisolithaceae</taxon>
        <taxon>Pisolithus</taxon>
    </lineage>
</organism>
<reference evidence="1 2" key="1">
    <citation type="submission" date="2014-04" db="EMBL/GenBank/DDBJ databases">
        <authorList>
            <consortium name="DOE Joint Genome Institute"/>
            <person name="Kuo A."/>
            <person name="Kohler A."/>
            <person name="Costa M.D."/>
            <person name="Nagy L.G."/>
            <person name="Floudas D."/>
            <person name="Copeland A."/>
            <person name="Barry K.W."/>
            <person name="Cichocki N."/>
            <person name="Veneault-Fourrey C."/>
            <person name="LaButti K."/>
            <person name="Lindquist E.A."/>
            <person name="Lipzen A."/>
            <person name="Lundell T."/>
            <person name="Morin E."/>
            <person name="Murat C."/>
            <person name="Sun H."/>
            <person name="Tunlid A."/>
            <person name="Henrissat B."/>
            <person name="Grigoriev I.V."/>
            <person name="Hibbett D.S."/>
            <person name="Martin F."/>
            <person name="Nordberg H.P."/>
            <person name="Cantor M.N."/>
            <person name="Hua S.X."/>
        </authorList>
    </citation>
    <scope>NUCLEOTIDE SEQUENCE [LARGE SCALE GENOMIC DNA]</scope>
    <source>
        <strain evidence="1 2">441</strain>
    </source>
</reference>
<dbReference type="AlphaFoldDB" id="A0A0C9Y589"/>
<accession>A0A0C9Y589</accession>
<sequence length="181" mass="21304">MSQHFDDMEDEHEHAGIVDKSPFADQEIWELGQWLVNNVNQQATEDFLRLPIVSQPFIHTCTQTSYQSKYMLMKFINKLPTGPEWRCELIRVHGDRDEHGEPEEPDDEDNVEELELWMCDPIACMKELIGNPGLKGNIAYTPEKVYTDHQAKTQQYDKMWTGDWWWNTQVSMQVKQMDKLA</sequence>
<proteinExistence type="predicted"/>
<evidence type="ECO:0000313" key="2">
    <source>
        <dbReference type="Proteomes" id="UP000054018"/>
    </source>
</evidence>
<evidence type="ECO:0000313" key="1">
    <source>
        <dbReference type="EMBL" id="KIK12171.1"/>
    </source>
</evidence>
<protein>
    <submittedName>
        <fullName evidence="1">Uncharacterized protein</fullName>
    </submittedName>
</protein>
<reference evidence="2" key="2">
    <citation type="submission" date="2015-01" db="EMBL/GenBank/DDBJ databases">
        <title>Evolutionary Origins and Diversification of the Mycorrhizal Mutualists.</title>
        <authorList>
            <consortium name="DOE Joint Genome Institute"/>
            <consortium name="Mycorrhizal Genomics Consortium"/>
            <person name="Kohler A."/>
            <person name="Kuo A."/>
            <person name="Nagy L.G."/>
            <person name="Floudas D."/>
            <person name="Copeland A."/>
            <person name="Barry K.W."/>
            <person name="Cichocki N."/>
            <person name="Veneault-Fourrey C."/>
            <person name="LaButti K."/>
            <person name="Lindquist E.A."/>
            <person name="Lipzen A."/>
            <person name="Lundell T."/>
            <person name="Morin E."/>
            <person name="Murat C."/>
            <person name="Riley R."/>
            <person name="Ohm R."/>
            <person name="Sun H."/>
            <person name="Tunlid A."/>
            <person name="Henrissat B."/>
            <person name="Grigoriev I.V."/>
            <person name="Hibbett D.S."/>
            <person name="Martin F."/>
        </authorList>
    </citation>
    <scope>NUCLEOTIDE SEQUENCE [LARGE SCALE GENOMIC DNA]</scope>
    <source>
        <strain evidence="2">441</strain>
    </source>
</reference>
<keyword evidence="2" id="KW-1185">Reference proteome</keyword>
<dbReference type="InterPro" id="IPR041078">
    <property type="entry name" value="Plavaka"/>
</dbReference>
<dbReference type="OrthoDB" id="2688393at2759"/>